<dbReference type="GeneID" id="68104635"/>
<feature type="compositionally biased region" description="Polar residues" evidence="5">
    <location>
        <begin position="956"/>
        <end position="984"/>
    </location>
</feature>
<dbReference type="InterPro" id="IPR039448">
    <property type="entry name" value="Beta_helix"/>
</dbReference>
<name>A0AA88G8M7_NAELO</name>
<dbReference type="SUPFAM" id="SSF56112">
    <property type="entry name" value="Protein kinase-like (PK-like)"/>
    <property type="match status" value="1"/>
</dbReference>
<evidence type="ECO:0000313" key="8">
    <source>
        <dbReference type="Proteomes" id="UP000816034"/>
    </source>
</evidence>
<keyword evidence="8" id="KW-1185">Reference proteome</keyword>
<feature type="region of interest" description="Disordered" evidence="5">
    <location>
        <begin position="789"/>
        <end position="858"/>
    </location>
</feature>
<dbReference type="InterPro" id="IPR017441">
    <property type="entry name" value="Protein_kinase_ATP_BS"/>
</dbReference>
<keyword evidence="1" id="KW-0418">Kinase</keyword>
<dbReference type="InterPro" id="IPR011009">
    <property type="entry name" value="Kinase-like_dom_sf"/>
</dbReference>
<feature type="region of interest" description="Disordered" evidence="5">
    <location>
        <begin position="461"/>
        <end position="492"/>
    </location>
</feature>
<feature type="compositionally biased region" description="Low complexity" evidence="5">
    <location>
        <begin position="842"/>
        <end position="858"/>
    </location>
</feature>
<dbReference type="InterPro" id="IPR001245">
    <property type="entry name" value="Ser-Thr/Tyr_kinase_cat_dom"/>
</dbReference>
<dbReference type="NCBIfam" id="TIGR03804">
    <property type="entry name" value="para_beta_helix"/>
    <property type="match status" value="1"/>
</dbReference>
<comment type="caution">
    <text evidence="7">The sequence shown here is derived from an EMBL/GenBank/DDBJ whole genome shotgun (WGS) entry which is preliminary data.</text>
</comment>
<sequence>MSLSIGDLEDEIQEFKIDKEALEFGETIGKGGFGFVSKGTYEGEVCAIKQLFIPENARTPRSRIGLSSIASEDDELWRETLNEIAVMLRVQHANILNLYGWSTDPNCVYLVMEFMPFSLHKILETTLPEYDYEPLMKSQKQNLSQLAPMEDESAGESFLSKQSKFESKQKTTSTTLQKKPVLQGSALVDDQEEADRYQKFLQRQPILSNEMKLQIAIDIAEGMHHLHSRPKPIIHRDLKSHNVLLDKNLTSKISDFGFSTMRNRNSGVSGMKGTSGWMAPEMFSSAASSGEKADVYSFGMVMYELVTHLIPFHDVSNPFAVASHVISGMRPKIDKQDELAKSSPILECFIKLVSICCLQDPDERPTFADILNELRSIPLNNSLKLTVDVNGSEDYDSIQKAINAIPPDITTLKPKRPIPSSQSSITKTLSAASMSGFTLGNSSLKKTTSFLHNSNVTNKNLDLEDSTTSVSSPSSDDDGRNTSGGVILGTNNPVHSGDFSEQRLLMQKFNLPFTTRPSDGRKIIKPTRPLTTPVIKIKPGIYREQVIIDRSVVLKGMSEGKSHVILYKPKDVNEVIIFDNVRYSKIRNIIVYNSEYKPQQPGAHTRVPSKHPLGVVVLRGSKCDSTIEQCTFKGVTLEICDKADPTITGNTIRDSPQSGIHIHSDSHGTITENDIFGNLEANILIERGGNPVIENNQIHDGHQEGIRIVEGGLGNIVNNNIYSNMGSNVYIGTGADPLIVLNKILSSEQRGIEIAALAKGKCRKNRLSGNKKDPQILISETAKTILKDNEIKTNTQNSSTSPVSMKASPTKSPTLSGSPSYTSSPIRMATIQQPPSHTVHVQQQKQQTQGQRLSSSLPVSSSLSSASIASRSTGVSSALNVQSSKSNMQQQQSPTIQSNPSTMTTATTGNYLNKSTLSTKSLTSSSQTSPPQVTALNLSSLNSSSGNSISNNSSNAPPQRTSPLSVQSSVNNRNTTLLKSNLNK</sequence>
<dbReference type="InterPro" id="IPR012334">
    <property type="entry name" value="Pectin_lyas_fold"/>
</dbReference>
<feature type="domain" description="Protein kinase" evidence="6">
    <location>
        <begin position="22"/>
        <end position="379"/>
    </location>
</feature>
<dbReference type="InterPro" id="IPR022441">
    <property type="entry name" value="Para_beta_helix_rpt-2"/>
</dbReference>
<dbReference type="PANTHER" id="PTHR44329:SF298">
    <property type="entry name" value="MIXED LINEAGE KINASE DOMAIN-LIKE PROTEIN"/>
    <property type="match status" value="1"/>
</dbReference>
<feature type="compositionally biased region" description="Low complexity" evidence="5">
    <location>
        <begin position="879"/>
        <end position="893"/>
    </location>
</feature>
<feature type="compositionally biased region" description="Polar residues" evidence="5">
    <location>
        <begin position="792"/>
        <end position="841"/>
    </location>
</feature>
<dbReference type="RefSeq" id="XP_044542616.1">
    <property type="nucleotide sequence ID" value="XM_044687919.1"/>
</dbReference>
<dbReference type="PROSITE" id="PS00108">
    <property type="entry name" value="PROTEIN_KINASE_ST"/>
    <property type="match status" value="1"/>
</dbReference>
<dbReference type="InterPro" id="IPR011050">
    <property type="entry name" value="Pectin_lyase_fold/virulence"/>
</dbReference>
<dbReference type="PROSITE" id="PS00107">
    <property type="entry name" value="PROTEIN_KINASE_ATP"/>
    <property type="match status" value="1"/>
</dbReference>
<dbReference type="Gene3D" id="1.10.510.10">
    <property type="entry name" value="Transferase(Phosphotransferase) domain 1"/>
    <property type="match status" value="1"/>
</dbReference>
<evidence type="ECO:0000259" key="6">
    <source>
        <dbReference type="PROSITE" id="PS50011"/>
    </source>
</evidence>
<protein>
    <recommendedName>
        <fullName evidence="6">Protein kinase domain-containing protein</fullName>
    </recommendedName>
</protein>
<evidence type="ECO:0000256" key="3">
    <source>
        <dbReference type="ARBA" id="ARBA00022840"/>
    </source>
</evidence>
<feature type="region of interest" description="Disordered" evidence="5">
    <location>
        <begin position="157"/>
        <end position="176"/>
    </location>
</feature>
<dbReference type="SMART" id="SM00220">
    <property type="entry name" value="S_TKc"/>
    <property type="match status" value="1"/>
</dbReference>
<feature type="region of interest" description="Disordered" evidence="5">
    <location>
        <begin position="879"/>
        <end position="984"/>
    </location>
</feature>
<dbReference type="InterPro" id="IPR051681">
    <property type="entry name" value="Ser/Thr_Kinases-Pseudokinases"/>
</dbReference>
<accession>A0AA88G8M7</accession>
<dbReference type="InterPro" id="IPR006626">
    <property type="entry name" value="PbH1"/>
</dbReference>
<feature type="binding site" evidence="4">
    <location>
        <position position="49"/>
    </location>
    <ligand>
        <name>ATP</name>
        <dbReference type="ChEBI" id="CHEBI:30616"/>
    </ligand>
</feature>
<dbReference type="InterPro" id="IPR008271">
    <property type="entry name" value="Ser/Thr_kinase_AS"/>
</dbReference>
<dbReference type="SUPFAM" id="SSF51126">
    <property type="entry name" value="Pectin lyase-like"/>
    <property type="match status" value="1"/>
</dbReference>
<evidence type="ECO:0000256" key="4">
    <source>
        <dbReference type="PROSITE-ProRule" id="PRU10141"/>
    </source>
</evidence>
<keyword evidence="3 4" id="KW-0067">ATP-binding</keyword>
<keyword evidence="1" id="KW-0723">Serine/threonine-protein kinase</keyword>
<evidence type="ECO:0000256" key="2">
    <source>
        <dbReference type="ARBA" id="ARBA00022741"/>
    </source>
</evidence>
<dbReference type="Pfam" id="PF13229">
    <property type="entry name" value="Beta_helix"/>
    <property type="match status" value="1"/>
</dbReference>
<dbReference type="EMBL" id="PYSW02000055">
    <property type="protein sequence ID" value="KAG2373442.1"/>
    <property type="molecule type" value="Genomic_DNA"/>
</dbReference>
<feature type="compositionally biased region" description="Polar residues" evidence="5">
    <location>
        <begin position="894"/>
        <end position="913"/>
    </location>
</feature>
<dbReference type="PANTHER" id="PTHR44329">
    <property type="entry name" value="SERINE/THREONINE-PROTEIN KINASE TNNI3K-RELATED"/>
    <property type="match status" value="1"/>
</dbReference>
<reference evidence="7 8" key="1">
    <citation type="journal article" date="2018" name="BMC Genomics">
        <title>The genome of Naegleria lovaniensis, the basis for a comparative approach to unravel pathogenicity factors of the human pathogenic amoeba N. fowleri.</title>
        <authorList>
            <person name="Liechti N."/>
            <person name="Schurch N."/>
            <person name="Bruggmann R."/>
            <person name="Wittwer M."/>
        </authorList>
    </citation>
    <scope>NUCLEOTIDE SEQUENCE [LARGE SCALE GENOMIC DNA]</scope>
    <source>
        <strain evidence="7 8">ATCC 30569</strain>
    </source>
</reference>
<feature type="compositionally biased region" description="Polar residues" evidence="5">
    <location>
        <begin position="481"/>
        <end position="492"/>
    </location>
</feature>
<feature type="compositionally biased region" description="Low complexity" evidence="5">
    <location>
        <begin position="914"/>
        <end position="955"/>
    </location>
</feature>
<dbReference type="InterPro" id="IPR000719">
    <property type="entry name" value="Prot_kinase_dom"/>
</dbReference>
<evidence type="ECO:0000256" key="1">
    <source>
        <dbReference type="ARBA" id="ARBA00022527"/>
    </source>
</evidence>
<keyword evidence="1" id="KW-0808">Transferase</keyword>
<dbReference type="Gene3D" id="3.30.200.20">
    <property type="entry name" value="Phosphorylase Kinase, domain 1"/>
    <property type="match status" value="1"/>
</dbReference>
<dbReference type="Pfam" id="PF07714">
    <property type="entry name" value="PK_Tyr_Ser-Thr"/>
    <property type="match status" value="1"/>
</dbReference>
<dbReference type="SMART" id="SM00710">
    <property type="entry name" value="PbH1"/>
    <property type="match status" value="5"/>
</dbReference>
<evidence type="ECO:0000256" key="5">
    <source>
        <dbReference type="SAM" id="MobiDB-lite"/>
    </source>
</evidence>
<dbReference type="Gene3D" id="2.160.20.10">
    <property type="entry name" value="Single-stranded right-handed beta-helix, Pectin lyase-like"/>
    <property type="match status" value="1"/>
</dbReference>
<dbReference type="GO" id="GO:0004674">
    <property type="term" value="F:protein serine/threonine kinase activity"/>
    <property type="evidence" value="ECO:0007669"/>
    <property type="project" value="UniProtKB-KW"/>
</dbReference>
<gene>
    <name evidence="7" type="ORF">C9374_012181</name>
</gene>
<dbReference type="Proteomes" id="UP000816034">
    <property type="component" value="Unassembled WGS sequence"/>
</dbReference>
<evidence type="ECO:0000313" key="7">
    <source>
        <dbReference type="EMBL" id="KAG2373442.1"/>
    </source>
</evidence>
<dbReference type="AlphaFoldDB" id="A0AA88G8M7"/>
<dbReference type="PROSITE" id="PS50011">
    <property type="entry name" value="PROTEIN_KINASE_DOM"/>
    <property type="match status" value="1"/>
</dbReference>
<proteinExistence type="predicted"/>
<keyword evidence="2 4" id="KW-0547">Nucleotide-binding</keyword>
<organism evidence="7 8">
    <name type="scientific">Naegleria lovaniensis</name>
    <name type="common">Amoeba</name>
    <dbReference type="NCBI Taxonomy" id="51637"/>
    <lineage>
        <taxon>Eukaryota</taxon>
        <taxon>Discoba</taxon>
        <taxon>Heterolobosea</taxon>
        <taxon>Tetramitia</taxon>
        <taxon>Eutetramitia</taxon>
        <taxon>Vahlkampfiidae</taxon>
        <taxon>Naegleria</taxon>
    </lineage>
</organism>
<dbReference type="GO" id="GO:0005524">
    <property type="term" value="F:ATP binding"/>
    <property type="evidence" value="ECO:0007669"/>
    <property type="project" value="UniProtKB-UniRule"/>
</dbReference>